<feature type="transmembrane region" description="Helical" evidence="6">
    <location>
        <begin position="215"/>
        <end position="234"/>
    </location>
</feature>
<evidence type="ECO:0000313" key="9">
    <source>
        <dbReference type="Proteomes" id="UP000255335"/>
    </source>
</evidence>
<proteinExistence type="predicted"/>
<evidence type="ECO:0000256" key="6">
    <source>
        <dbReference type="SAM" id="Phobius"/>
    </source>
</evidence>
<evidence type="ECO:0000256" key="3">
    <source>
        <dbReference type="ARBA" id="ARBA00022692"/>
    </source>
</evidence>
<dbReference type="InterPro" id="IPR000620">
    <property type="entry name" value="EamA_dom"/>
</dbReference>
<feature type="transmembrane region" description="Helical" evidence="6">
    <location>
        <begin position="246"/>
        <end position="265"/>
    </location>
</feature>
<dbReference type="GO" id="GO:0005886">
    <property type="term" value="C:plasma membrane"/>
    <property type="evidence" value="ECO:0007669"/>
    <property type="project" value="UniProtKB-SubCell"/>
</dbReference>
<sequence>MKATQFLVKSKICHFFTKKDTMKNNGAGDSTISILKKFTLNKCSISHQTHIESSPLEAKALKSKSLESNSTDSNPLDSSPLDSSLVKKPSKISKLPQSPSFYILLALLAESFIIYASVLVKLTDMSPINLGFYRIVLALPIFWLMANTRRNVFKIPLKDIAFMMLAGIFFAFDLLFFNLALRHTSVANVNLFASLACFILMPIGIFFFKERFKKSLLVGAIVALFGIFILVGGKGELSVATPFGDFMAFLSVLCYSCFLAVIYSLRKRYGTLEIMFFACIGSSLMLLALALIFEGFEVPKDMRDFGIIALIALCGQVIGQGFFNYILGKVNTQTSSLLLLFSPIIAALMGFFILGEKLGIFEILGILVIIFGVFVAKRENY</sequence>
<feature type="domain" description="EamA" evidence="7">
    <location>
        <begin position="102"/>
        <end position="231"/>
    </location>
</feature>
<feature type="transmembrane region" description="Helical" evidence="6">
    <location>
        <begin position="160"/>
        <end position="181"/>
    </location>
</feature>
<feature type="transmembrane region" description="Helical" evidence="6">
    <location>
        <begin position="132"/>
        <end position="148"/>
    </location>
</feature>
<evidence type="ECO:0000256" key="2">
    <source>
        <dbReference type="ARBA" id="ARBA00022475"/>
    </source>
</evidence>
<organism evidence="8 9">
    <name type="scientific">Helicobacter cinaedi</name>
    <dbReference type="NCBI Taxonomy" id="213"/>
    <lineage>
        <taxon>Bacteria</taxon>
        <taxon>Pseudomonadati</taxon>
        <taxon>Campylobacterota</taxon>
        <taxon>Epsilonproteobacteria</taxon>
        <taxon>Campylobacterales</taxon>
        <taxon>Helicobacteraceae</taxon>
        <taxon>Helicobacter</taxon>
    </lineage>
</organism>
<dbReference type="InterPro" id="IPR050638">
    <property type="entry name" value="AA-Vitamin_Transporters"/>
</dbReference>
<dbReference type="PANTHER" id="PTHR32322:SF18">
    <property type="entry name" value="S-ADENOSYLMETHIONINE_S-ADENOSYLHOMOCYSTEINE TRANSPORTER"/>
    <property type="match status" value="1"/>
</dbReference>
<evidence type="ECO:0000313" key="8">
    <source>
        <dbReference type="EMBL" id="STP09079.1"/>
    </source>
</evidence>
<dbReference type="Proteomes" id="UP000255335">
    <property type="component" value="Unassembled WGS sequence"/>
</dbReference>
<feature type="transmembrane region" description="Helical" evidence="6">
    <location>
        <begin position="101"/>
        <end position="120"/>
    </location>
</feature>
<gene>
    <name evidence="8" type="ORF">NCTC12221_00509</name>
</gene>
<dbReference type="PANTHER" id="PTHR32322">
    <property type="entry name" value="INNER MEMBRANE TRANSPORTER"/>
    <property type="match status" value="1"/>
</dbReference>
<feature type="transmembrane region" description="Helical" evidence="6">
    <location>
        <begin position="187"/>
        <end position="208"/>
    </location>
</feature>
<dbReference type="Pfam" id="PF00892">
    <property type="entry name" value="EamA"/>
    <property type="match status" value="2"/>
</dbReference>
<dbReference type="AlphaFoldDB" id="A0A377JMR9"/>
<feature type="transmembrane region" description="Helical" evidence="6">
    <location>
        <begin position="272"/>
        <end position="293"/>
    </location>
</feature>
<dbReference type="SUPFAM" id="SSF103481">
    <property type="entry name" value="Multidrug resistance efflux transporter EmrE"/>
    <property type="match status" value="2"/>
</dbReference>
<evidence type="ECO:0000259" key="7">
    <source>
        <dbReference type="Pfam" id="PF00892"/>
    </source>
</evidence>
<feature type="domain" description="EamA" evidence="7">
    <location>
        <begin position="243"/>
        <end position="375"/>
    </location>
</feature>
<keyword evidence="4 6" id="KW-1133">Transmembrane helix</keyword>
<comment type="subcellular location">
    <subcellularLocation>
        <location evidence="1">Cell membrane</location>
        <topology evidence="1">Multi-pass membrane protein</topology>
    </subcellularLocation>
</comment>
<dbReference type="EMBL" id="UGHZ01000001">
    <property type="protein sequence ID" value="STP09079.1"/>
    <property type="molecule type" value="Genomic_DNA"/>
</dbReference>
<dbReference type="InterPro" id="IPR037185">
    <property type="entry name" value="EmrE-like"/>
</dbReference>
<feature type="transmembrane region" description="Helical" evidence="6">
    <location>
        <begin position="360"/>
        <end position="376"/>
    </location>
</feature>
<evidence type="ECO:0000256" key="5">
    <source>
        <dbReference type="ARBA" id="ARBA00023136"/>
    </source>
</evidence>
<keyword evidence="3 6" id="KW-0812">Transmembrane</keyword>
<reference evidence="8 9" key="1">
    <citation type="submission" date="2018-06" db="EMBL/GenBank/DDBJ databases">
        <authorList>
            <consortium name="Pathogen Informatics"/>
            <person name="Doyle S."/>
        </authorList>
    </citation>
    <scope>NUCLEOTIDE SEQUENCE [LARGE SCALE GENOMIC DNA]</scope>
    <source>
        <strain evidence="8 9">NCTC12221</strain>
    </source>
</reference>
<feature type="transmembrane region" description="Helical" evidence="6">
    <location>
        <begin position="305"/>
        <end position="325"/>
    </location>
</feature>
<feature type="transmembrane region" description="Helical" evidence="6">
    <location>
        <begin position="337"/>
        <end position="354"/>
    </location>
</feature>
<accession>A0A377JMR9</accession>
<protein>
    <submittedName>
        <fullName evidence="8">Putative DMT superfamily transporter inner membrane protein</fullName>
    </submittedName>
</protein>
<evidence type="ECO:0000256" key="4">
    <source>
        <dbReference type="ARBA" id="ARBA00022989"/>
    </source>
</evidence>
<name>A0A377JMR9_9HELI</name>
<keyword evidence="2" id="KW-1003">Cell membrane</keyword>
<keyword evidence="5 6" id="KW-0472">Membrane</keyword>
<evidence type="ECO:0000256" key="1">
    <source>
        <dbReference type="ARBA" id="ARBA00004651"/>
    </source>
</evidence>